<evidence type="ECO:0000313" key="10">
    <source>
        <dbReference type="Proteomes" id="UP000087171"/>
    </source>
</evidence>
<evidence type="ECO:0000259" key="8">
    <source>
        <dbReference type="PROSITE" id="PS50090"/>
    </source>
</evidence>
<reference evidence="10" key="1">
    <citation type="journal article" date="2013" name="Nat. Biotechnol.">
        <title>Draft genome sequence of chickpea (Cicer arietinum) provides a resource for trait improvement.</title>
        <authorList>
            <person name="Varshney R.K."/>
            <person name="Song C."/>
            <person name="Saxena R.K."/>
            <person name="Azam S."/>
            <person name="Yu S."/>
            <person name="Sharpe A.G."/>
            <person name="Cannon S."/>
            <person name="Baek J."/>
            <person name="Rosen B.D."/>
            <person name="Tar'an B."/>
            <person name="Millan T."/>
            <person name="Zhang X."/>
            <person name="Ramsay L.D."/>
            <person name="Iwata A."/>
            <person name="Wang Y."/>
            <person name="Nelson W."/>
            <person name="Farmer A.D."/>
            <person name="Gaur P.M."/>
            <person name="Soderlund C."/>
            <person name="Penmetsa R.V."/>
            <person name="Xu C."/>
            <person name="Bharti A.K."/>
            <person name="He W."/>
            <person name="Winter P."/>
            <person name="Zhao S."/>
            <person name="Hane J.K."/>
            <person name="Carrasquilla-Garcia N."/>
            <person name="Condie J.A."/>
            <person name="Upadhyaya H.D."/>
            <person name="Luo M.C."/>
            <person name="Thudi M."/>
            <person name="Gowda C.L."/>
            <person name="Singh N.P."/>
            <person name="Lichtenzveig J."/>
            <person name="Gali K.K."/>
            <person name="Rubio J."/>
            <person name="Nadarajan N."/>
            <person name="Dolezel J."/>
            <person name="Bansal K.C."/>
            <person name="Xu X."/>
            <person name="Edwards D."/>
            <person name="Zhang G."/>
            <person name="Kahl G."/>
            <person name="Gil J."/>
            <person name="Singh K.B."/>
            <person name="Datta S.K."/>
            <person name="Jackson S.A."/>
            <person name="Wang J."/>
            <person name="Cook D.R."/>
        </authorList>
    </citation>
    <scope>NUCLEOTIDE SEQUENCE [LARGE SCALE GENOMIC DNA]</scope>
    <source>
        <strain evidence="10">cv. CDC Frontier</strain>
    </source>
</reference>
<dbReference type="GO" id="GO:0048658">
    <property type="term" value="P:anther wall tapetum development"/>
    <property type="evidence" value="ECO:0007669"/>
    <property type="project" value="UniProtKB-ARBA"/>
</dbReference>
<dbReference type="PROSITE" id="PS51294">
    <property type="entry name" value="HTH_MYB"/>
    <property type="match status" value="2"/>
</dbReference>
<dbReference type="PANTHER" id="PTHR47994">
    <property type="entry name" value="F14D16.11-RELATED"/>
    <property type="match status" value="1"/>
</dbReference>
<dbReference type="FunFam" id="1.10.10.60:FF:000015">
    <property type="entry name" value="Transcription factor RAX3"/>
    <property type="match status" value="1"/>
</dbReference>
<dbReference type="Proteomes" id="UP000087171">
    <property type="component" value="Chromosome Ca2"/>
</dbReference>
<feature type="domain" description="HTH myb-type" evidence="9">
    <location>
        <begin position="66"/>
        <end position="116"/>
    </location>
</feature>
<keyword evidence="10" id="KW-1185">Reference proteome</keyword>
<dbReference type="GO" id="GO:0005634">
    <property type="term" value="C:nucleus"/>
    <property type="evidence" value="ECO:0007669"/>
    <property type="project" value="UniProtKB-SubCell"/>
</dbReference>
<evidence type="ECO:0000313" key="11">
    <source>
        <dbReference type="RefSeq" id="XP_004489482.1"/>
    </source>
</evidence>
<keyword evidence="7" id="KW-0539">Nucleus</keyword>
<sequence>MGRPPCCDKSNVKRGLWTPEEDAKILAYVSNHGIGNWTLVPKKAGLNRCGKSCRLRWTNYLRPDLKHDSFTLQEEELIISLHEAIGSRWSLIAKRLPGRTDNDVKNYWNTKLRKKLMKMGIDPITHKPVSQVLSDLGSISSLSKNENLMMKNMIPTRIEPSNSKKNLILEQKQEEQAQPLEHQVQYHQVQHVLSEVASSSSSTSSSNLTRLNLPNSYSCNKTSSQAQMNPTCSSFDWSEFLHSDDPFMFQELQQCDIQRVMSSLNFSSLMQSEGEIFNDSNSKLASEDFDDVDCVASKEYQINNQFDQGHSFSGNSFVDGILNKDSEIIKATFPYTFDY</sequence>
<keyword evidence="3" id="KW-0677">Repeat</keyword>
<dbReference type="PROSITE" id="PS50090">
    <property type="entry name" value="MYB_LIKE"/>
    <property type="match status" value="2"/>
</dbReference>
<keyword evidence="6" id="KW-0804">Transcription</keyword>
<dbReference type="InterPro" id="IPR017930">
    <property type="entry name" value="Myb_dom"/>
</dbReference>
<dbReference type="PaxDb" id="3827-XP_004489482.1"/>
<keyword evidence="5" id="KW-0238">DNA-binding</keyword>
<comment type="subcellular location">
    <subcellularLocation>
        <location evidence="1">Nucleus</location>
    </subcellularLocation>
</comment>
<evidence type="ECO:0000259" key="9">
    <source>
        <dbReference type="PROSITE" id="PS51294"/>
    </source>
</evidence>
<evidence type="ECO:0000256" key="4">
    <source>
        <dbReference type="ARBA" id="ARBA00023015"/>
    </source>
</evidence>
<dbReference type="GO" id="GO:0003677">
    <property type="term" value="F:DNA binding"/>
    <property type="evidence" value="ECO:0007669"/>
    <property type="project" value="UniProtKB-KW"/>
</dbReference>
<dbReference type="InterPro" id="IPR015495">
    <property type="entry name" value="Myb_TF_plants"/>
</dbReference>
<dbReference type="SMART" id="SM00717">
    <property type="entry name" value="SANT"/>
    <property type="match status" value="2"/>
</dbReference>
<proteinExistence type="predicted"/>
<dbReference type="Gene3D" id="1.10.10.60">
    <property type="entry name" value="Homeodomain-like"/>
    <property type="match status" value="2"/>
</dbReference>
<evidence type="ECO:0000256" key="5">
    <source>
        <dbReference type="ARBA" id="ARBA00023125"/>
    </source>
</evidence>
<feature type="domain" description="HTH myb-type" evidence="9">
    <location>
        <begin position="9"/>
        <end position="65"/>
    </location>
</feature>
<evidence type="ECO:0000256" key="2">
    <source>
        <dbReference type="ARBA" id="ARBA00022473"/>
    </source>
</evidence>
<keyword evidence="4" id="KW-0805">Transcription regulation</keyword>
<dbReference type="KEGG" id="cam:101515612"/>
<dbReference type="CDD" id="cd00167">
    <property type="entry name" value="SANT"/>
    <property type="match status" value="2"/>
</dbReference>
<dbReference type="eggNOG" id="KOG0048">
    <property type="taxonomic scope" value="Eukaryota"/>
</dbReference>
<evidence type="ECO:0000256" key="3">
    <source>
        <dbReference type="ARBA" id="ARBA00022737"/>
    </source>
</evidence>
<dbReference type="AlphaFoldDB" id="A0A1S2XJD0"/>
<dbReference type="InterPro" id="IPR009057">
    <property type="entry name" value="Homeodomain-like_sf"/>
</dbReference>
<feature type="domain" description="Myb-like" evidence="8">
    <location>
        <begin position="62"/>
        <end position="112"/>
    </location>
</feature>
<accession>A0A1S2XJD0</accession>
<dbReference type="FunFam" id="1.10.10.60:FF:000204">
    <property type="entry name" value="transcription factor MYB80"/>
    <property type="match status" value="1"/>
</dbReference>
<dbReference type="SUPFAM" id="SSF46689">
    <property type="entry name" value="Homeodomain-like"/>
    <property type="match status" value="1"/>
</dbReference>
<dbReference type="GeneID" id="101515612"/>
<name>A0A1S2XJD0_CICAR</name>
<feature type="domain" description="Myb-like" evidence="8">
    <location>
        <begin position="9"/>
        <end position="61"/>
    </location>
</feature>
<reference evidence="11" key="2">
    <citation type="submission" date="2025-08" db="UniProtKB">
        <authorList>
            <consortium name="RefSeq"/>
        </authorList>
    </citation>
    <scope>IDENTIFICATION</scope>
    <source>
        <tissue evidence="11">Etiolated seedlings</tissue>
    </source>
</reference>
<dbReference type="Pfam" id="PF00249">
    <property type="entry name" value="Myb_DNA-binding"/>
    <property type="match status" value="2"/>
</dbReference>
<evidence type="ECO:0000256" key="7">
    <source>
        <dbReference type="ARBA" id="ARBA00023242"/>
    </source>
</evidence>
<dbReference type="RefSeq" id="XP_004489482.1">
    <property type="nucleotide sequence ID" value="XM_004489425.2"/>
</dbReference>
<evidence type="ECO:0000256" key="1">
    <source>
        <dbReference type="ARBA" id="ARBA00004123"/>
    </source>
</evidence>
<dbReference type="PANTHER" id="PTHR47994:SF5">
    <property type="entry name" value="F14D16.11-RELATED"/>
    <property type="match status" value="1"/>
</dbReference>
<evidence type="ECO:0000256" key="6">
    <source>
        <dbReference type="ARBA" id="ARBA00023163"/>
    </source>
</evidence>
<protein>
    <submittedName>
        <fullName evidence="11">Transcription factor MYB35</fullName>
    </submittedName>
</protein>
<dbReference type="GO" id="GO:0009555">
    <property type="term" value="P:pollen development"/>
    <property type="evidence" value="ECO:0007669"/>
    <property type="project" value="UniProtKB-ARBA"/>
</dbReference>
<dbReference type="InterPro" id="IPR001005">
    <property type="entry name" value="SANT/Myb"/>
</dbReference>
<keyword evidence="2" id="KW-0217">Developmental protein</keyword>
<gene>
    <name evidence="11" type="primary">LOC101515612</name>
</gene>
<organism evidence="10 11">
    <name type="scientific">Cicer arietinum</name>
    <name type="common">Chickpea</name>
    <name type="synonym">Garbanzo</name>
    <dbReference type="NCBI Taxonomy" id="3827"/>
    <lineage>
        <taxon>Eukaryota</taxon>
        <taxon>Viridiplantae</taxon>
        <taxon>Streptophyta</taxon>
        <taxon>Embryophyta</taxon>
        <taxon>Tracheophyta</taxon>
        <taxon>Spermatophyta</taxon>
        <taxon>Magnoliopsida</taxon>
        <taxon>eudicotyledons</taxon>
        <taxon>Gunneridae</taxon>
        <taxon>Pentapetalae</taxon>
        <taxon>rosids</taxon>
        <taxon>fabids</taxon>
        <taxon>Fabales</taxon>
        <taxon>Fabaceae</taxon>
        <taxon>Papilionoideae</taxon>
        <taxon>50 kb inversion clade</taxon>
        <taxon>NPAAA clade</taxon>
        <taxon>Hologalegina</taxon>
        <taxon>IRL clade</taxon>
        <taxon>Cicereae</taxon>
        <taxon>Cicer</taxon>
    </lineage>
</organism>
<dbReference type="OrthoDB" id="2143914at2759"/>